<proteinExistence type="predicted"/>
<dbReference type="RefSeq" id="WP_310548636.1">
    <property type="nucleotide sequence ID" value="NZ_JAVKGR010000009.1"/>
</dbReference>
<dbReference type="Proteomes" id="UP001251870">
    <property type="component" value="Unassembled WGS sequence"/>
</dbReference>
<comment type="caution">
    <text evidence="1">The sequence shown here is derived from an EMBL/GenBank/DDBJ whole genome shotgun (WGS) entry which is preliminary data.</text>
</comment>
<sequence>MEPTPIVPAKGAAKILGLTVRDAATVMDAGLAGRTFSSGASKFVEEAKVAKLAQSPRVEGEHPDILQVRVRAAVPDEDDASRNFKGWSADLNPADREAGVDRWWRVAPEKRHHGLLVASVCGFIVHVGQIEGYEEGAEGKVRAVLSPVSDQVRNQFLGHRMRGPAGGNTILIPASN</sequence>
<dbReference type="EMBL" id="JAVKGR010000009">
    <property type="protein sequence ID" value="MDR8019646.1"/>
    <property type="molecule type" value="Genomic_DNA"/>
</dbReference>
<name>A0ABU2DTE6_9MICC</name>
<accession>A0ABU2DTE6</accession>
<evidence type="ECO:0000313" key="1">
    <source>
        <dbReference type="EMBL" id="MDR8019646.1"/>
    </source>
</evidence>
<organism evidence="1 2">
    <name type="scientific">Nesterenkonia aerolata</name>
    <dbReference type="NCBI Taxonomy" id="3074079"/>
    <lineage>
        <taxon>Bacteria</taxon>
        <taxon>Bacillati</taxon>
        <taxon>Actinomycetota</taxon>
        <taxon>Actinomycetes</taxon>
        <taxon>Micrococcales</taxon>
        <taxon>Micrococcaceae</taxon>
        <taxon>Nesterenkonia</taxon>
    </lineage>
</organism>
<gene>
    <name evidence="1" type="ORF">RIL96_08730</name>
</gene>
<protein>
    <submittedName>
        <fullName evidence="1">Uncharacterized protein</fullName>
    </submittedName>
</protein>
<reference evidence="1 2" key="1">
    <citation type="submission" date="2023-09" db="EMBL/GenBank/DDBJ databases">
        <title>Description of three actinobacteria isolated from air of manufacturing shop in a pharmaceutical factory.</title>
        <authorList>
            <person name="Zhang D.-F."/>
        </authorList>
    </citation>
    <scope>NUCLEOTIDE SEQUENCE [LARGE SCALE GENOMIC DNA]</scope>
    <source>
        <strain evidence="1 2">LY-0111</strain>
    </source>
</reference>
<keyword evidence="2" id="KW-1185">Reference proteome</keyword>
<evidence type="ECO:0000313" key="2">
    <source>
        <dbReference type="Proteomes" id="UP001251870"/>
    </source>
</evidence>